<dbReference type="Pfam" id="PF00583">
    <property type="entry name" value="Acetyltransf_1"/>
    <property type="match status" value="1"/>
</dbReference>
<name>A0ABM8EKR6_9BACT</name>
<dbReference type="InterPro" id="IPR000182">
    <property type="entry name" value="GNAT_dom"/>
</dbReference>
<proteinExistence type="predicted"/>
<organism evidence="2 3">
    <name type="scientific">Geotalea uraniireducens</name>
    <dbReference type="NCBI Taxonomy" id="351604"/>
    <lineage>
        <taxon>Bacteria</taxon>
        <taxon>Pseudomonadati</taxon>
        <taxon>Thermodesulfobacteriota</taxon>
        <taxon>Desulfuromonadia</taxon>
        <taxon>Geobacterales</taxon>
        <taxon>Geobacteraceae</taxon>
        <taxon>Geotalea</taxon>
    </lineage>
</organism>
<dbReference type="RefSeq" id="WP_281999151.1">
    <property type="nucleotide sequence ID" value="NZ_AP027151.1"/>
</dbReference>
<evidence type="ECO:0000313" key="2">
    <source>
        <dbReference type="EMBL" id="BDV43036.1"/>
    </source>
</evidence>
<dbReference type="EMBL" id="AP027151">
    <property type="protein sequence ID" value="BDV43036.1"/>
    <property type="molecule type" value="Genomic_DNA"/>
</dbReference>
<dbReference type="PROSITE" id="PS51186">
    <property type="entry name" value="GNAT"/>
    <property type="match status" value="1"/>
</dbReference>
<sequence>MTAESTSTIFSRGLRVLRDDGISGFLWRLLEKGGLKPARTHLYVLESGRGPQDLPQAGAEDVQILKVSLNDHDYIDEITSIDEWKIPRSVTIKDLEDGQQCYIARCNDRIVACGWAIVKNSFWDSHCKREFVLADNEAYIWRGFTVPEFRGQGIIAQLVHYMEYDLFTHCNKESVITLVRTSNAAVLRSFEKSQWRKTGRAGFWEIGGLRLHYLQGKNAFKATTRRRFVSINR</sequence>
<dbReference type="InterPro" id="IPR016181">
    <property type="entry name" value="Acyl_CoA_acyltransferase"/>
</dbReference>
<gene>
    <name evidence="2" type="ORF">GURASL_19590</name>
</gene>
<keyword evidence="3" id="KW-1185">Reference proteome</keyword>
<accession>A0ABM8EKR6</accession>
<protein>
    <recommendedName>
        <fullName evidence="1">N-acetyltransferase domain-containing protein</fullName>
    </recommendedName>
</protein>
<dbReference type="CDD" id="cd04301">
    <property type="entry name" value="NAT_SF"/>
    <property type="match status" value="1"/>
</dbReference>
<reference evidence="2 3" key="1">
    <citation type="submission" date="2022-12" db="EMBL/GenBank/DDBJ databases">
        <title>Polyphasic characterization of Geotalea uranireducens NIT-SL11 newly isolated from a complex of sewage sludge and microbially reduced graphene oxide.</title>
        <authorList>
            <person name="Xie L."/>
            <person name="Yoshida N."/>
            <person name="Meng L."/>
        </authorList>
    </citation>
    <scope>NUCLEOTIDE SEQUENCE [LARGE SCALE GENOMIC DNA]</scope>
    <source>
        <strain evidence="2 3">NIT-SL11</strain>
    </source>
</reference>
<feature type="domain" description="N-acetyltransferase" evidence="1">
    <location>
        <begin position="62"/>
        <end position="227"/>
    </location>
</feature>
<evidence type="ECO:0000259" key="1">
    <source>
        <dbReference type="PROSITE" id="PS51186"/>
    </source>
</evidence>
<dbReference type="Gene3D" id="3.40.630.30">
    <property type="match status" value="1"/>
</dbReference>
<dbReference type="SUPFAM" id="SSF55729">
    <property type="entry name" value="Acyl-CoA N-acyltransferases (Nat)"/>
    <property type="match status" value="1"/>
</dbReference>
<dbReference type="Proteomes" id="UP001317705">
    <property type="component" value="Chromosome"/>
</dbReference>
<evidence type="ECO:0000313" key="3">
    <source>
        <dbReference type="Proteomes" id="UP001317705"/>
    </source>
</evidence>